<feature type="domain" description="RRM" evidence="13">
    <location>
        <begin position="59"/>
        <end position="153"/>
    </location>
</feature>
<evidence type="ECO:0000256" key="8">
    <source>
        <dbReference type="ARBA" id="ARBA00023125"/>
    </source>
</evidence>
<evidence type="ECO:0000259" key="14">
    <source>
        <dbReference type="PROSITE" id="PS50103"/>
    </source>
</evidence>
<keyword evidence="7 11" id="KW-0694">RNA-binding</keyword>
<feature type="zinc finger region" description="C3H1-type" evidence="12">
    <location>
        <begin position="12"/>
        <end position="40"/>
    </location>
</feature>
<keyword evidence="5 12" id="KW-0863">Zinc-finger</keyword>
<evidence type="ECO:0000256" key="11">
    <source>
        <dbReference type="PROSITE-ProRule" id="PRU00176"/>
    </source>
</evidence>
<keyword evidence="4" id="KW-0677">Repeat</keyword>
<proteinExistence type="predicted"/>
<evidence type="ECO:0000256" key="10">
    <source>
        <dbReference type="ARBA" id="ARBA00023242"/>
    </source>
</evidence>
<dbReference type="GO" id="GO:0008270">
    <property type="term" value="F:zinc ion binding"/>
    <property type="evidence" value="ECO:0007669"/>
    <property type="project" value="UniProtKB-KW"/>
</dbReference>
<dbReference type="InterPro" id="IPR003954">
    <property type="entry name" value="RRM_euk-type"/>
</dbReference>
<evidence type="ECO:0000256" key="12">
    <source>
        <dbReference type="PROSITE-ProRule" id="PRU00723"/>
    </source>
</evidence>
<dbReference type="PANTHER" id="PTHR12620">
    <property type="entry name" value="U2 SNRNP AUXILIARY FACTOR, SMALL SUBUNIT"/>
    <property type="match status" value="1"/>
</dbReference>
<evidence type="ECO:0000256" key="7">
    <source>
        <dbReference type="ARBA" id="ARBA00022884"/>
    </source>
</evidence>
<dbReference type="FunFam" id="3.30.70.330:FF:000122">
    <property type="entry name" value="Splicing factor U2AF small subunit"/>
    <property type="match status" value="1"/>
</dbReference>
<dbReference type="PROSITE" id="PS50103">
    <property type="entry name" value="ZF_C3H1"/>
    <property type="match status" value="2"/>
</dbReference>
<evidence type="ECO:0000259" key="13">
    <source>
        <dbReference type="PROSITE" id="PS50102"/>
    </source>
</evidence>
<organism evidence="15">
    <name type="scientific">Amorphochlora amoebiformis</name>
    <dbReference type="NCBI Taxonomy" id="1561963"/>
    <lineage>
        <taxon>Eukaryota</taxon>
        <taxon>Sar</taxon>
        <taxon>Rhizaria</taxon>
        <taxon>Cercozoa</taxon>
        <taxon>Chlorarachniophyceae</taxon>
        <taxon>Amorphochlora</taxon>
    </lineage>
</organism>
<geneLocation type="nucleomorph" evidence="15"/>
<evidence type="ECO:0000256" key="5">
    <source>
        <dbReference type="ARBA" id="ARBA00022771"/>
    </source>
</evidence>
<evidence type="ECO:0000256" key="9">
    <source>
        <dbReference type="ARBA" id="ARBA00023187"/>
    </source>
</evidence>
<dbReference type="InterPro" id="IPR000571">
    <property type="entry name" value="Znf_CCCH"/>
</dbReference>
<keyword evidence="15" id="KW-0542">Nucleomorph</keyword>
<dbReference type="GO" id="GO:0003677">
    <property type="term" value="F:DNA binding"/>
    <property type="evidence" value="ECO:0007669"/>
    <property type="project" value="UniProtKB-KW"/>
</dbReference>
<protein>
    <submittedName>
        <fullName evidence="15">mRNA splicing factor U2 associated factor</fullName>
    </submittedName>
</protein>
<dbReference type="InterPro" id="IPR012677">
    <property type="entry name" value="Nucleotide-bd_a/b_plait_sf"/>
</dbReference>
<dbReference type="PRINTS" id="PR01848">
    <property type="entry name" value="U2AUXFACTOR"/>
</dbReference>
<sequence length="197" mass="22687">MTEHLSSILGTEKDRVNCPFYYKIGACRHGDKCARLHNRPSSSQTLLFINLYQNPALVSPLGKDGLPRPVDPYILQSHFEVIILEKKFYSDIYQELSFFGEIENLNVCDNLSDHLVGNVYVKYKYEKSALKALKSVNGRYYSGRPIIAETSPVTDFRESTCRQFDDNSCNRGGYCNFMHLKPIKRSLRKKLFKRSIS</sequence>
<dbReference type="GO" id="GO:0089701">
    <property type="term" value="C:U2AF complex"/>
    <property type="evidence" value="ECO:0007669"/>
    <property type="project" value="InterPro"/>
</dbReference>
<reference evidence="15" key="1">
    <citation type="journal article" date="2015" name="Genome Biol. Evol.">
        <title>Nucleomorph Genome Sequences of Two Chlorarachniophytes, Amorphochlora amoebiformis and Lotharella vacuolata.</title>
        <authorList>
            <person name="Suzuki S."/>
            <person name="Shirato S."/>
            <person name="Hirakawa Y."/>
            <person name="Ishida K."/>
        </authorList>
    </citation>
    <scope>NUCLEOTIDE SEQUENCE</scope>
    <source>
        <strain evidence="15">CCMP2058</strain>
    </source>
</reference>
<dbReference type="SUPFAM" id="SSF54928">
    <property type="entry name" value="RNA-binding domain, RBD"/>
    <property type="match status" value="1"/>
</dbReference>
<feature type="zinc finger region" description="C3H1-type" evidence="12">
    <location>
        <begin position="155"/>
        <end position="182"/>
    </location>
</feature>
<name>A0A0H5BKI2_9EUKA</name>
<evidence type="ECO:0000313" key="15">
    <source>
        <dbReference type="EMBL" id="BAS01765.1"/>
    </source>
</evidence>
<evidence type="ECO:0000256" key="6">
    <source>
        <dbReference type="ARBA" id="ARBA00022833"/>
    </source>
</evidence>
<keyword evidence="8" id="KW-0238">DNA-binding</keyword>
<evidence type="ECO:0000256" key="3">
    <source>
        <dbReference type="ARBA" id="ARBA00022723"/>
    </source>
</evidence>
<keyword evidence="2" id="KW-0507">mRNA processing</keyword>
<dbReference type="SMART" id="SM00361">
    <property type="entry name" value="RRM_1"/>
    <property type="match status" value="1"/>
</dbReference>
<accession>A0A0H5BKI2</accession>
<dbReference type="InterPro" id="IPR009145">
    <property type="entry name" value="U2AF_small"/>
</dbReference>
<dbReference type="Gene3D" id="3.30.70.330">
    <property type="match status" value="1"/>
</dbReference>
<evidence type="ECO:0000256" key="1">
    <source>
        <dbReference type="ARBA" id="ARBA00004123"/>
    </source>
</evidence>
<keyword evidence="9" id="KW-0508">mRNA splicing</keyword>
<feature type="domain" description="C3H1-type" evidence="14">
    <location>
        <begin position="12"/>
        <end position="40"/>
    </location>
</feature>
<keyword evidence="10" id="KW-0539">Nucleus</keyword>
<dbReference type="GO" id="GO:0003723">
    <property type="term" value="F:RNA binding"/>
    <property type="evidence" value="ECO:0007669"/>
    <property type="project" value="UniProtKB-UniRule"/>
</dbReference>
<comment type="subcellular location">
    <subcellularLocation>
        <location evidence="1">Nucleus</location>
    </subcellularLocation>
</comment>
<dbReference type="InterPro" id="IPR000504">
    <property type="entry name" value="RRM_dom"/>
</dbReference>
<gene>
    <name evidence="15" type="primary">u2AF</name>
</gene>
<dbReference type="EMBL" id="AB996602">
    <property type="protein sequence ID" value="BAS01765.1"/>
    <property type="molecule type" value="Genomic_DNA"/>
</dbReference>
<dbReference type="Pfam" id="PF00076">
    <property type="entry name" value="RRM_1"/>
    <property type="match status" value="1"/>
</dbReference>
<dbReference type="Pfam" id="PF00642">
    <property type="entry name" value="zf-CCCH"/>
    <property type="match status" value="1"/>
</dbReference>
<evidence type="ECO:0000256" key="2">
    <source>
        <dbReference type="ARBA" id="ARBA00022664"/>
    </source>
</evidence>
<dbReference type="GO" id="GO:0000398">
    <property type="term" value="P:mRNA splicing, via spliceosome"/>
    <property type="evidence" value="ECO:0007669"/>
    <property type="project" value="InterPro"/>
</dbReference>
<evidence type="ECO:0000256" key="4">
    <source>
        <dbReference type="ARBA" id="ARBA00022737"/>
    </source>
</evidence>
<dbReference type="PROSITE" id="PS50102">
    <property type="entry name" value="RRM"/>
    <property type="match status" value="1"/>
</dbReference>
<dbReference type="AlphaFoldDB" id="A0A0H5BKI2"/>
<keyword evidence="6 12" id="KW-0862">Zinc</keyword>
<keyword evidence="3 12" id="KW-0479">Metal-binding</keyword>
<feature type="domain" description="C3H1-type" evidence="14">
    <location>
        <begin position="155"/>
        <end position="182"/>
    </location>
</feature>
<dbReference type="InterPro" id="IPR035979">
    <property type="entry name" value="RBD_domain_sf"/>
</dbReference>
<dbReference type="SMART" id="SM00356">
    <property type="entry name" value="ZnF_C3H1"/>
    <property type="match status" value="2"/>
</dbReference>